<dbReference type="SUPFAM" id="SSF51735">
    <property type="entry name" value="NAD(P)-binding Rossmann-fold domains"/>
    <property type="match status" value="1"/>
</dbReference>
<evidence type="ECO:0000256" key="2">
    <source>
        <dbReference type="ARBA" id="ARBA00004994"/>
    </source>
</evidence>
<dbReference type="AlphaFoldDB" id="A0A2N5N872"/>
<comment type="pathway">
    <text evidence="2 11">Cofactor biosynthesis; (R)-pantothenate biosynthesis; (R)-pantoate from 3-methyl-2-oxobutanoate: step 2/2.</text>
</comment>
<dbReference type="SUPFAM" id="SSF48179">
    <property type="entry name" value="6-phosphogluconate dehydrogenase C-terminal domain-like"/>
    <property type="match status" value="1"/>
</dbReference>
<reference evidence="14 15" key="1">
    <citation type="submission" date="2017-05" db="EMBL/GenBank/DDBJ databases">
        <title>Functional genome analysis of Paenibacillus pasadenensis strain R16: insights on endophytic life style and antifungal activity.</title>
        <authorList>
            <person name="Passera A."/>
            <person name="Marcolungo L."/>
            <person name="Casati P."/>
            <person name="Brasca M."/>
            <person name="Quaglino F."/>
            <person name="Delledonne M."/>
        </authorList>
    </citation>
    <scope>NUCLEOTIDE SEQUENCE [LARGE SCALE GENOMIC DNA]</scope>
    <source>
        <strain evidence="14 15">R16</strain>
    </source>
</reference>
<dbReference type="GO" id="GO:0015940">
    <property type="term" value="P:pantothenate biosynthetic process"/>
    <property type="evidence" value="ECO:0007669"/>
    <property type="project" value="UniProtKB-UniPathway"/>
</dbReference>
<dbReference type="PANTHER" id="PTHR43765">
    <property type="entry name" value="2-DEHYDROPANTOATE 2-REDUCTASE-RELATED"/>
    <property type="match status" value="1"/>
</dbReference>
<comment type="similarity">
    <text evidence="3 11">Belongs to the ketopantoate reductase family.</text>
</comment>
<evidence type="ECO:0000313" key="15">
    <source>
        <dbReference type="Proteomes" id="UP000234789"/>
    </source>
</evidence>
<dbReference type="PANTHER" id="PTHR43765:SF2">
    <property type="entry name" value="2-DEHYDROPANTOATE 2-REDUCTASE"/>
    <property type="match status" value="1"/>
</dbReference>
<evidence type="ECO:0000256" key="6">
    <source>
        <dbReference type="ARBA" id="ARBA00022655"/>
    </source>
</evidence>
<dbReference type="InterPro" id="IPR050838">
    <property type="entry name" value="Ketopantoate_reductase"/>
</dbReference>
<dbReference type="Gene3D" id="1.10.1040.10">
    <property type="entry name" value="N-(1-d-carboxylethyl)-l-norvaline Dehydrogenase, domain 2"/>
    <property type="match status" value="1"/>
</dbReference>
<name>A0A2N5N872_9BACL</name>
<evidence type="ECO:0000256" key="4">
    <source>
        <dbReference type="ARBA" id="ARBA00013014"/>
    </source>
</evidence>
<dbReference type="UniPathway" id="UPA00028">
    <property type="reaction ID" value="UER00004"/>
</dbReference>
<dbReference type="InterPro" id="IPR003710">
    <property type="entry name" value="ApbA"/>
</dbReference>
<dbReference type="FunFam" id="1.10.1040.10:FF:000017">
    <property type="entry name" value="2-dehydropantoate 2-reductase"/>
    <property type="match status" value="1"/>
</dbReference>
<dbReference type="InterPro" id="IPR013328">
    <property type="entry name" value="6PGD_dom2"/>
</dbReference>
<evidence type="ECO:0000256" key="9">
    <source>
        <dbReference type="ARBA" id="ARBA00032024"/>
    </source>
</evidence>
<dbReference type="EC" id="1.1.1.169" evidence="4 11"/>
<evidence type="ECO:0000313" key="14">
    <source>
        <dbReference type="EMBL" id="PLT46499.1"/>
    </source>
</evidence>
<dbReference type="Pfam" id="PF02558">
    <property type="entry name" value="ApbA"/>
    <property type="match status" value="1"/>
</dbReference>
<feature type="domain" description="Ketopantoate reductase N-terminal" evidence="12">
    <location>
        <begin position="3"/>
        <end position="173"/>
    </location>
</feature>
<dbReference type="RefSeq" id="WP_180968519.1">
    <property type="nucleotide sequence ID" value="NZ_NFEZ01000004.1"/>
</dbReference>
<organism evidence="14 15">
    <name type="scientific">Paenibacillus pasadenensis</name>
    <dbReference type="NCBI Taxonomy" id="217090"/>
    <lineage>
        <taxon>Bacteria</taxon>
        <taxon>Bacillati</taxon>
        <taxon>Bacillota</taxon>
        <taxon>Bacilli</taxon>
        <taxon>Bacillales</taxon>
        <taxon>Paenibacillaceae</taxon>
        <taxon>Paenibacillus</taxon>
    </lineage>
</organism>
<dbReference type="InterPro" id="IPR008927">
    <property type="entry name" value="6-PGluconate_DH-like_C_sf"/>
</dbReference>
<feature type="domain" description="Ketopantoate reductase C-terminal" evidence="13">
    <location>
        <begin position="204"/>
        <end position="327"/>
    </location>
</feature>
<evidence type="ECO:0000259" key="13">
    <source>
        <dbReference type="Pfam" id="PF08546"/>
    </source>
</evidence>
<evidence type="ECO:0000259" key="12">
    <source>
        <dbReference type="Pfam" id="PF02558"/>
    </source>
</evidence>
<keyword evidence="15" id="KW-1185">Reference proteome</keyword>
<evidence type="ECO:0000256" key="8">
    <source>
        <dbReference type="ARBA" id="ARBA00023002"/>
    </source>
</evidence>
<sequence length="327" mass="34269">MKIEIIGAGAVGLLHGARLALGGAQVRMLTRGKEQAELLAREGIRLSRGGEAVDVAVEASTLQDAATAEAEASALQDAAKAEAGRNEREGRWHVLAVKQTALGPDLLRQLAALLRPGDSLLCLQNGIGHLEQLARTLPGIRLYAGVTSEGALRVGAREVVHAGAGELHYGPAPGADGSASADPLLAGWRQALQRAGIAAFLSNDVEDRIYRKLLLNAVINPLTALLDVPNGRLPEHPQGIRLMKALHEESLSILVSAGFAATGEEWERLLDVCRRTAANTSSMLADVRAGRPTEIASINGELARLAARHGVPAPLNEAAAALVHALE</sequence>
<dbReference type="EMBL" id="NFEZ01000004">
    <property type="protein sequence ID" value="PLT46499.1"/>
    <property type="molecule type" value="Genomic_DNA"/>
</dbReference>
<evidence type="ECO:0000256" key="10">
    <source>
        <dbReference type="ARBA" id="ARBA00048793"/>
    </source>
</evidence>
<dbReference type="Gene3D" id="3.40.50.720">
    <property type="entry name" value="NAD(P)-binding Rossmann-like Domain"/>
    <property type="match status" value="1"/>
</dbReference>
<dbReference type="InterPro" id="IPR013332">
    <property type="entry name" value="KPR_N"/>
</dbReference>
<evidence type="ECO:0000256" key="5">
    <source>
        <dbReference type="ARBA" id="ARBA00019465"/>
    </source>
</evidence>
<comment type="caution">
    <text evidence="14">The sequence shown here is derived from an EMBL/GenBank/DDBJ whole genome shotgun (WGS) entry which is preliminary data.</text>
</comment>
<dbReference type="GO" id="GO:0005737">
    <property type="term" value="C:cytoplasm"/>
    <property type="evidence" value="ECO:0007669"/>
    <property type="project" value="TreeGrafter"/>
</dbReference>
<dbReference type="Pfam" id="PF08546">
    <property type="entry name" value="ApbA_C"/>
    <property type="match status" value="1"/>
</dbReference>
<keyword evidence="6 11" id="KW-0566">Pantothenate biosynthesis</keyword>
<dbReference type="InterPro" id="IPR013752">
    <property type="entry name" value="KPA_reductase"/>
</dbReference>
<evidence type="ECO:0000256" key="11">
    <source>
        <dbReference type="RuleBase" id="RU362068"/>
    </source>
</evidence>
<accession>A0A2N5N872</accession>
<gene>
    <name evidence="14" type="ORF">B8V81_4930</name>
</gene>
<evidence type="ECO:0000256" key="3">
    <source>
        <dbReference type="ARBA" id="ARBA00007870"/>
    </source>
</evidence>
<dbReference type="Proteomes" id="UP000234789">
    <property type="component" value="Unassembled WGS sequence"/>
</dbReference>
<evidence type="ECO:0000256" key="7">
    <source>
        <dbReference type="ARBA" id="ARBA00022857"/>
    </source>
</evidence>
<keyword evidence="8 11" id="KW-0560">Oxidoreductase</keyword>
<dbReference type="InterPro" id="IPR036291">
    <property type="entry name" value="NAD(P)-bd_dom_sf"/>
</dbReference>
<evidence type="ECO:0000256" key="1">
    <source>
        <dbReference type="ARBA" id="ARBA00002919"/>
    </source>
</evidence>
<comment type="catalytic activity">
    <reaction evidence="10 11">
        <text>(R)-pantoate + NADP(+) = 2-dehydropantoate + NADPH + H(+)</text>
        <dbReference type="Rhea" id="RHEA:16233"/>
        <dbReference type="ChEBI" id="CHEBI:11561"/>
        <dbReference type="ChEBI" id="CHEBI:15378"/>
        <dbReference type="ChEBI" id="CHEBI:15980"/>
        <dbReference type="ChEBI" id="CHEBI:57783"/>
        <dbReference type="ChEBI" id="CHEBI:58349"/>
        <dbReference type="EC" id="1.1.1.169"/>
    </reaction>
</comment>
<keyword evidence="7 11" id="KW-0521">NADP</keyword>
<comment type="function">
    <text evidence="1 11">Catalyzes the NADPH-dependent reduction of ketopantoate into pantoic acid.</text>
</comment>
<dbReference type="NCBIfam" id="TIGR00745">
    <property type="entry name" value="apbA_panE"/>
    <property type="match status" value="1"/>
</dbReference>
<dbReference type="GO" id="GO:0050661">
    <property type="term" value="F:NADP binding"/>
    <property type="evidence" value="ECO:0007669"/>
    <property type="project" value="TreeGrafter"/>
</dbReference>
<proteinExistence type="inferred from homology"/>
<protein>
    <recommendedName>
        <fullName evidence="5 11">2-dehydropantoate 2-reductase</fullName>
        <ecNumber evidence="4 11">1.1.1.169</ecNumber>
    </recommendedName>
    <alternativeName>
        <fullName evidence="9 11">Ketopantoate reductase</fullName>
    </alternativeName>
</protein>
<dbReference type="GO" id="GO:0008677">
    <property type="term" value="F:2-dehydropantoate 2-reductase activity"/>
    <property type="evidence" value="ECO:0007669"/>
    <property type="project" value="UniProtKB-EC"/>
</dbReference>